<name>A0A024GM73_9STRA</name>
<dbReference type="GO" id="GO:0070545">
    <property type="term" value="C:PeBoW complex"/>
    <property type="evidence" value="ECO:0007669"/>
    <property type="project" value="TreeGrafter"/>
</dbReference>
<gene>
    <name evidence="7" type="ORF">BN9_088960</name>
</gene>
<dbReference type="STRING" id="65357.A0A024GM73"/>
<dbReference type="Pfam" id="PF06732">
    <property type="entry name" value="Pescadillo_N"/>
    <property type="match status" value="1"/>
</dbReference>
<dbReference type="CDD" id="cd17709">
    <property type="entry name" value="BRCT_pescadillo_like"/>
    <property type="match status" value="1"/>
</dbReference>
<dbReference type="HAMAP" id="MF_03028">
    <property type="entry name" value="Pescadillo"/>
    <property type="match status" value="1"/>
</dbReference>
<dbReference type="PROSITE" id="PS50172">
    <property type="entry name" value="BRCT"/>
    <property type="match status" value="1"/>
</dbReference>
<dbReference type="FunFam" id="3.40.50.10190:FF:000002">
    <property type="entry name" value="Pescadillo homolog"/>
    <property type="match status" value="1"/>
</dbReference>
<dbReference type="InterPro" id="IPR036420">
    <property type="entry name" value="BRCT_dom_sf"/>
</dbReference>
<dbReference type="AlphaFoldDB" id="A0A024GM73"/>
<dbReference type="PANTHER" id="PTHR12221">
    <property type="entry name" value="PESCADILLO - RELATED"/>
    <property type="match status" value="1"/>
</dbReference>
<evidence type="ECO:0000313" key="7">
    <source>
        <dbReference type="EMBL" id="CCI47877.1"/>
    </source>
</evidence>
<evidence type="ECO:0000256" key="4">
    <source>
        <dbReference type="HAMAP-Rule" id="MF_03028"/>
    </source>
</evidence>
<keyword evidence="2 4" id="KW-0698">rRNA processing</keyword>
<evidence type="ECO:0000313" key="8">
    <source>
        <dbReference type="Proteomes" id="UP000053237"/>
    </source>
</evidence>
<dbReference type="GO" id="GO:0005654">
    <property type="term" value="C:nucleoplasm"/>
    <property type="evidence" value="ECO:0007669"/>
    <property type="project" value="UniProtKB-SubCell"/>
</dbReference>
<proteinExistence type="inferred from homology"/>
<dbReference type="EMBL" id="CAIX01000190">
    <property type="protein sequence ID" value="CCI47877.1"/>
    <property type="molecule type" value="Genomic_DNA"/>
</dbReference>
<evidence type="ECO:0000259" key="6">
    <source>
        <dbReference type="PROSITE" id="PS50172"/>
    </source>
</evidence>
<dbReference type="InterPro" id="IPR001357">
    <property type="entry name" value="BRCT_dom"/>
</dbReference>
<sequence length="661" mass="76183">MPTKRVKGKKKLKSIKAKVTDVMGSKRRLSRFGKEQKKGMRGATANYLSRSQTLKKLQISLKDFRRLCILKGIYPREPSKKKKQQQGADKTYYHIKDIMYLAHEPLLEHFRSFKTFLKKVISSIGRKNYDDARRRHEHRPSYTLDHLVKERYPRFTDALADLDDALCLIHLFASMPSGKVISSEETEKCVRLVREWQEYNVITNSLDKVFVSIKGIYYQSTVKGEKITWLVPHAFTPTVSKRVDLHVMVTFLEFYQVLLKFVNYQLYSELGLQYPPKINAKFDQAGLHLSALEVINAKNPDSKECEMTDGEETVEESQGTAEVAEDSQVVMQQKESESRVDSLDTTLKNAKADESIDHSDEENDTDIIKHKALTEPLEAAFASNELAVQLFENAKKETCFKKLFENFVFFLSREVPRVVLEFVLRSYGARIGWEGPGSPFDETSEYITHHIVDRPHQGHRYFNREYIQPQWVFDTVNNKALLPIAPYAPGMDLPPHLSPFVDDEKEGYVPEYRKQVRSAAQVLRSEMARKDENGHEQDDDESEDEEEAYLAGIRAELQESRKENDDDSQAIVSTEEDASNSSMQEPVAKQDPTSRVGRSKKKKVEKLQQEAKESHDMAKNMMSKKAKRLYDRMQYGLGKKSEKIQLLEAKRARLQQQNGSN</sequence>
<dbReference type="GO" id="GO:0030687">
    <property type="term" value="C:preribosome, large subunit precursor"/>
    <property type="evidence" value="ECO:0007669"/>
    <property type="project" value="UniProtKB-UniRule"/>
</dbReference>
<dbReference type="PANTHER" id="PTHR12221:SF6">
    <property type="entry name" value="PESCADILLO HOMOLOG"/>
    <property type="match status" value="1"/>
</dbReference>
<dbReference type="GO" id="GO:0043021">
    <property type="term" value="F:ribonucleoprotein complex binding"/>
    <property type="evidence" value="ECO:0007669"/>
    <property type="project" value="UniProtKB-UniRule"/>
</dbReference>
<comment type="similarity">
    <text evidence="4">Belongs to the pescadillo family.</text>
</comment>
<dbReference type="OrthoDB" id="10264910at2759"/>
<dbReference type="InParanoid" id="A0A024GM73"/>
<accession>A0A024GM73</accession>
<evidence type="ECO:0000256" key="1">
    <source>
        <dbReference type="ARBA" id="ARBA00022517"/>
    </source>
</evidence>
<dbReference type="Proteomes" id="UP000053237">
    <property type="component" value="Unassembled WGS sequence"/>
</dbReference>
<feature type="compositionally biased region" description="Acidic residues" evidence="5">
    <location>
        <begin position="537"/>
        <end position="548"/>
    </location>
</feature>
<organism evidence="7 8">
    <name type="scientific">Albugo candida</name>
    <dbReference type="NCBI Taxonomy" id="65357"/>
    <lineage>
        <taxon>Eukaryota</taxon>
        <taxon>Sar</taxon>
        <taxon>Stramenopiles</taxon>
        <taxon>Oomycota</taxon>
        <taxon>Peronosporomycetes</taxon>
        <taxon>Albuginales</taxon>
        <taxon>Albuginaceae</taxon>
        <taxon>Albugo</taxon>
    </lineage>
</organism>
<dbReference type="Gene3D" id="3.40.50.10190">
    <property type="entry name" value="BRCT domain"/>
    <property type="match status" value="1"/>
</dbReference>
<protein>
    <recommendedName>
        <fullName evidence="4">Pescadillo homolog</fullName>
    </recommendedName>
</protein>
<evidence type="ECO:0000256" key="3">
    <source>
        <dbReference type="ARBA" id="ARBA00023242"/>
    </source>
</evidence>
<dbReference type="GO" id="GO:0000463">
    <property type="term" value="P:maturation of LSU-rRNA from tricistronic rRNA transcript (SSU-rRNA, 5.8S rRNA, LSU-rRNA)"/>
    <property type="evidence" value="ECO:0007669"/>
    <property type="project" value="UniProtKB-UniRule"/>
</dbReference>
<reference evidence="7 8" key="1">
    <citation type="submission" date="2012-05" db="EMBL/GenBank/DDBJ databases">
        <title>Recombination and specialization in a pathogen metapopulation.</title>
        <authorList>
            <person name="Gardiner A."/>
            <person name="Kemen E."/>
            <person name="Schultz-Larsen T."/>
            <person name="MacLean D."/>
            <person name="Van Oosterhout C."/>
            <person name="Jones J.D.G."/>
        </authorList>
    </citation>
    <scope>NUCLEOTIDE SEQUENCE [LARGE SCALE GENOMIC DNA]</scope>
    <source>
        <strain evidence="7 8">Ac Nc2</strain>
    </source>
</reference>
<comment type="subcellular location">
    <subcellularLocation>
        <location evidence="4">Nucleus</location>
        <location evidence="4">Nucleolus</location>
    </subcellularLocation>
    <subcellularLocation>
        <location evidence="4">Nucleus</location>
        <location evidence="4">Nucleoplasm</location>
    </subcellularLocation>
</comment>
<keyword evidence="8" id="KW-1185">Reference proteome</keyword>
<keyword evidence="3 4" id="KW-0539">Nucleus</keyword>
<dbReference type="GO" id="GO:0003723">
    <property type="term" value="F:RNA binding"/>
    <property type="evidence" value="ECO:0007669"/>
    <property type="project" value="TreeGrafter"/>
</dbReference>
<feature type="domain" description="BRCT" evidence="6">
    <location>
        <begin position="399"/>
        <end position="489"/>
    </location>
</feature>
<dbReference type="SUPFAM" id="SSF52113">
    <property type="entry name" value="BRCT domain"/>
    <property type="match status" value="1"/>
</dbReference>
<feature type="compositionally biased region" description="Basic and acidic residues" evidence="5">
    <location>
        <begin position="605"/>
        <end position="618"/>
    </location>
</feature>
<dbReference type="GO" id="GO:0000466">
    <property type="term" value="P:maturation of 5.8S rRNA from tricistronic rRNA transcript (SSU-rRNA, 5.8S rRNA, LSU-rRNA)"/>
    <property type="evidence" value="ECO:0007669"/>
    <property type="project" value="UniProtKB-UniRule"/>
</dbReference>
<dbReference type="FunCoup" id="A0A024GM73">
    <property type="interactions" value="756"/>
</dbReference>
<dbReference type="SMART" id="SM00292">
    <property type="entry name" value="BRCT"/>
    <property type="match status" value="1"/>
</dbReference>
<feature type="compositionally biased region" description="Basic and acidic residues" evidence="5">
    <location>
        <begin position="526"/>
        <end position="536"/>
    </location>
</feature>
<evidence type="ECO:0000256" key="5">
    <source>
        <dbReference type="SAM" id="MobiDB-lite"/>
    </source>
</evidence>
<feature type="region of interest" description="Disordered" evidence="5">
    <location>
        <begin position="301"/>
        <end position="343"/>
    </location>
</feature>
<comment type="caution">
    <text evidence="7">The sequence shown here is derived from an EMBL/GenBank/DDBJ whole genome shotgun (WGS) entry which is preliminary data.</text>
</comment>
<feature type="region of interest" description="Disordered" evidence="5">
    <location>
        <begin position="526"/>
        <end position="627"/>
    </location>
</feature>
<dbReference type="InterPro" id="IPR010613">
    <property type="entry name" value="PES"/>
</dbReference>
<evidence type="ECO:0000256" key="2">
    <source>
        <dbReference type="ARBA" id="ARBA00022552"/>
    </source>
</evidence>
<keyword evidence="1 4" id="KW-0690">Ribosome biogenesis</keyword>
<comment type="function">
    <text evidence="4">Required for maturation of ribosomal RNAs and formation of the large ribosomal subunit.</text>
</comment>